<organism evidence="1 2">
    <name type="scientific">Lacticaseibacillus sharpeae JCM 1186 = DSM 20505</name>
    <dbReference type="NCBI Taxonomy" id="1291052"/>
    <lineage>
        <taxon>Bacteria</taxon>
        <taxon>Bacillati</taxon>
        <taxon>Bacillota</taxon>
        <taxon>Bacilli</taxon>
        <taxon>Lactobacillales</taxon>
        <taxon>Lactobacillaceae</taxon>
        <taxon>Lacticaseibacillus</taxon>
    </lineage>
</organism>
<dbReference type="RefSeq" id="WP_056975765.1">
    <property type="nucleotide sequence ID" value="NZ_AYYO01000024.1"/>
</dbReference>
<keyword evidence="2" id="KW-1185">Reference proteome</keyword>
<reference evidence="1 2" key="1">
    <citation type="journal article" date="2015" name="Genome Announc.">
        <title>Expanding the biotechnology potential of lactobacilli through comparative genomics of 213 strains and associated genera.</title>
        <authorList>
            <person name="Sun Z."/>
            <person name="Harris H.M."/>
            <person name="McCann A."/>
            <person name="Guo C."/>
            <person name="Argimon S."/>
            <person name="Zhang W."/>
            <person name="Yang X."/>
            <person name="Jeffery I.B."/>
            <person name="Cooney J.C."/>
            <person name="Kagawa T.F."/>
            <person name="Liu W."/>
            <person name="Song Y."/>
            <person name="Salvetti E."/>
            <person name="Wrobel A."/>
            <person name="Rasinkangas P."/>
            <person name="Parkhill J."/>
            <person name="Rea M.C."/>
            <person name="O'Sullivan O."/>
            <person name="Ritari J."/>
            <person name="Douillard F.P."/>
            <person name="Paul Ross R."/>
            <person name="Yang R."/>
            <person name="Briner A.E."/>
            <person name="Felis G.E."/>
            <person name="de Vos W.M."/>
            <person name="Barrangou R."/>
            <person name="Klaenhammer T.R."/>
            <person name="Caufield P.W."/>
            <person name="Cui Y."/>
            <person name="Zhang H."/>
            <person name="O'Toole P.W."/>
        </authorList>
    </citation>
    <scope>NUCLEOTIDE SEQUENCE [LARGE SCALE GENOMIC DNA]</scope>
    <source>
        <strain evidence="1 2">DSM 20505</strain>
    </source>
</reference>
<dbReference type="EMBL" id="AYYO01000024">
    <property type="protein sequence ID" value="KRM55312.1"/>
    <property type="molecule type" value="Genomic_DNA"/>
</dbReference>
<dbReference type="Pfam" id="PF22398">
    <property type="entry name" value="DUF6978"/>
    <property type="match status" value="1"/>
</dbReference>
<dbReference type="PATRIC" id="fig|1291052.5.peg.1499"/>
<comment type="caution">
    <text evidence="1">The sequence shown here is derived from an EMBL/GenBank/DDBJ whole genome shotgun (WGS) entry which is preliminary data.</text>
</comment>
<protein>
    <submittedName>
        <fullName evidence="1">Uncharacterized protein</fullName>
    </submittedName>
</protein>
<name>A0A0R1ZK42_9LACO</name>
<dbReference type="InterPro" id="IPR053916">
    <property type="entry name" value="DUF6978"/>
</dbReference>
<dbReference type="Proteomes" id="UP000051679">
    <property type="component" value="Unassembled WGS sequence"/>
</dbReference>
<dbReference type="STRING" id="1291052.FC18_GL001478"/>
<gene>
    <name evidence="1" type="ORF">FC18_GL001478</name>
</gene>
<dbReference type="AlphaFoldDB" id="A0A0R1ZK42"/>
<sequence length="158" mass="18312">MKLVHDNLTNSEVQWLLKTTKHPISNAELRKMEKKIAAQRKGVLRVDIDVVGAGDELVLQYYRRMKKQIKYSISLRFKNDGTQLIRLDIGGKHKNHGDLVTQTYNHMHVYSAHTHNHTENAQAISADDFQTVEEPLQTFIDFLKFVNIQMNQKGVEEK</sequence>
<accession>A0A0R1ZK42</accession>
<proteinExistence type="predicted"/>
<evidence type="ECO:0000313" key="1">
    <source>
        <dbReference type="EMBL" id="KRM55312.1"/>
    </source>
</evidence>
<evidence type="ECO:0000313" key="2">
    <source>
        <dbReference type="Proteomes" id="UP000051679"/>
    </source>
</evidence>